<keyword evidence="3" id="KW-1185">Reference proteome</keyword>
<dbReference type="EMBL" id="FMAH01000084">
    <property type="protein sequence ID" value="SCB50134.1"/>
    <property type="molecule type" value="Genomic_DNA"/>
</dbReference>
<feature type="transmembrane region" description="Helical" evidence="1">
    <location>
        <begin position="95"/>
        <end position="117"/>
    </location>
</feature>
<sequence>MTNEQSLVRRQRPLLAAVVLLIVFWYLLAVPLFIATKVYGYGFVPSAEWISKINGFGIAAGLVSGIFLCGFMFSRSDTIPGGDLKKTVTILFSPLFGFVLGRTTCVMTIPVLLSIVAGHHVELSFIVEDAAGHSEKACSLPVALRDLPIFFNQLCGVSNDLRGTLRPGTRLIVEGHGTRFGIYATSFHNAAP</sequence>
<dbReference type="OrthoDB" id="8402446at2"/>
<feature type="transmembrane region" description="Helical" evidence="1">
    <location>
        <begin position="55"/>
        <end position="74"/>
    </location>
</feature>
<dbReference type="AlphaFoldDB" id="A0A1C3XDT9"/>
<keyword evidence="1" id="KW-0812">Transmembrane</keyword>
<reference evidence="3" key="1">
    <citation type="submission" date="2016-08" db="EMBL/GenBank/DDBJ databases">
        <authorList>
            <person name="Varghese N."/>
            <person name="Submissions Spin"/>
        </authorList>
    </citation>
    <scope>NUCLEOTIDE SEQUENCE [LARGE SCALE GENOMIC DNA]</scope>
    <source>
        <strain evidence="3">HAMBI 2971</strain>
    </source>
</reference>
<dbReference type="Proteomes" id="UP000199435">
    <property type="component" value="Unassembled WGS sequence"/>
</dbReference>
<gene>
    <name evidence="2" type="ORF">GA0061102_10844</name>
</gene>
<name>A0A1C3XDT9_9HYPH</name>
<accession>A0A1C3XDT9</accession>
<protein>
    <submittedName>
        <fullName evidence="2">Uncharacterized protein</fullName>
    </submittedName>
</protein>
<evidence type="ECO:0000313" key="3">
    <source>
        <dbReference type="Proteomes" id="UP000199435"/>
    </source>
</evidence>
<keyword evidence="1" id="KW-1133">Transmembrane helix</keyword>
<evidence type="ECO:0000313" key="2">
    <source>
        <dbReference type="EMBL" id="SCB50134.1"/>
    </source>
</evidence>
<evidence type="ECO:0000256" key="1">
    <source>
        <dbReference type="SAM" id="Phobius"/>
    </source>
</evidence>
<dbReference type="RefSeq" id="WP_092856693.1">
    <property type="nucleotide sequence ID" value="NZ_FMAH01000084.1"/>
</dbReference>
<organism evidence="2 3">
    <name type="scientific">Rhizobium miluonense</name>
    <dbReference type="NCBI Taxonomy" id="411945"/>
    <lineage>
        <taxon>Bacteria</taxon>
        <taxon>Pseudomonadati</taxon>
        <taxon>Pseudomonadota</taxon>
        <taxon>Alphaproteobacteria</taxon>
        <taxon>Hyphomicrobiales</taxon>
        <taxon>Rhizobiaceae</taxon>
        <taxon>Rhizobium/Agrobacterium group</taxon>
        <taxon>Rhizobium</taxon>
    </lineage>
</organism>
<keyword evidence="1" id="KW-0472">Membrane</keyword>
<proteinExistence type="predicted"/>
<feature type="transmembrane region" description="Helical" evidence="1">
    <location>
        <begin position="12"/>
        <end position="35"/>
    </location>
</feature>